<dbReference type="InterPro" id="IPR000711">
    <property type="entry name" value="ATPase_OSCP/dsu"/>
</dbReference>
<dbReference type="GO" id="GO:0016020">
    <property type="term" value="C:membrane"/>
    <property type="evidence" value="ECO:0007669"/>
    <property type="project" value="UniProtKB-SubCell"/>
</dbReference>
<evidence type="ECO:0000256" key="2">
    <source>
        <dbReference type="ARBA" id="ARBA00022448"/>
    </source>
</evidence>
<dbReference type="EMBL" id="MFDO01000003">
    <property type="protein sequence ID" value="OGE65868.1"/>
    <property type="molecule type" value="Genomic_DNA"/>
</dbReference>
<keyword evidence="6" id="KW-0066">ATP synthesis</keyword>
<evidence type="ECO:0000256" key="6">
    <source>
        <dbReference type="ARBA" id="ARBA00023310"/>
    </source>
</evidence>
<gene>
    <name evidence="7" type="ORF">A3B49_02860</name>
</gene>
<reference evidence="7 8" key="1">
    <citation type="journal article" date="2016" name="Nat. Commun.">
        <title>Thousands of microbial genomes shed light on interconnected biogeochemical processes in an aquifer system.</title>
        <authorList>
            <person name="Anantharaman K."/>
            <person name="Brown C.T."/>
            <person name="Hug L.A."/>
            <person name="Sharon I."/>
            <person name="Castelle C.J."/>
            <person name="Probst A.J."/>
            <person name="Thomas B.C."/>
            <person name="Singh A."/>
            <person name="Wilkins M.J."/>
            <person name="Karaoz U."/>
            <person name="Brodie E.L."/>
            <person name="Williams K.H."/>
            <person name="Hubbard S.S."/>
            <person name="Banfield J.F."/>
        </authorList>
    </citation>
    <scope>NUCLEOTIDE SEQUENCE [LARGE SCALE GENOMIC DNA]</scope>
</reference>
<comment type="subcellular location">
    <subcellularLocation>
        <location evidence="1">Membrane</location>
    </subcellularLocation>
</comment>
<keyword evidence="4" id="KW-0406">Ion transport</keyword>
<keyword evidence="5" id="KW-0472">Membrane</keyword>
<evidence type="ECO:0000256" key="3">
    <source>
        <dbReference type="ARBA" id="ARBA00022781"/>
    </source>
</evidence>
<comment type="caution">
    <text evidence="7">The sequence shown here is derived from an EMBL/GenBank/DDBJ whole genome shotgun (WGS) entry which is preliminary data.</text>
</comment>
<evidence type="ECO:0000256" key="1">
    <source>
        <dbReference type="ARBA" id="ARBA00004370"/>
    </source>
</evidence>
<evidence type="ECO:0000256" key="5">
    <source>
        <dbReference type="ARBA" id="ARBA00023136"/>
    </source>
</evidence>
<dbReference type="Pfam" id="PF00213">
    <property type="entry name" value="OSCP"/>
    <property type="match status" value="1"/>
</dbReference>
<dbReference type="Proteomes" id="UP000178017">
    <property type="component" value="Unassembled WGS sequence"/>
</dbReference>
<protein>
    <submittedName>
        <fullName evidence="7">Uncharacterized protein</fullName>
    </submittedName>
</protein>
<dbReference type="AlphaFoldDB" id="A0A1F5MKK1"/>
<name>A0A1F5MKK1_9BACT</name>
<evidence type="ECO:0000313" key="7">
    <source>
        <dbReference type="EMBL" id="OGE65868.1"/>
    </source>
</evidence>
<dbReference type="GO" id="GO:0046933">
    <property type="term" value="F:proton-transporting ATP synthase activity, rotational mechanism"/>
    <property type="evidence" value="ECO:0007669"/>
    <property type="project" value="InterPro"/>
</dbReference>
<keyword evidence="2" id="KW-0813">Transport</keyword>
<accession>A0A1F5MKK1</accession>
<evidence type="ECO:0000313" key="8">
    <source>
        <dbReference type="Proteomes" id="UP000178017"/>
    </source>
</evidence>
<sequence>MKPIQIAPLLDKILTSTYTTNDVYRRIRALKQFLLNQLFASAIQSFTSSSESDSAWLSSLGTEFYAQFNQQNIYQMIEALEKQVKSIQPLIIYLPFEIPEGEVVRIGMKIRTDLGKNLLLNFKVDPTLIAGCAIVWNSQLRDYSARARINQNKPQILSIIKEYIHA</sequence>
<evidence type="ECO:0000256" key="4">
    <source>
        <dbReference type="ARBA" id="ARBA00023065"/>
    </source>
</evidence>
<organism evidence="7 8">
    <name type="scientific">Candidatus Daviesbacteria bacterium RIFCSPLOWO2_01_FULL_40_24</name>
    <dbReference type="NCBI Taxonomy" id="1797787"/>
    <lineage>
        <taxon>Bacteria</taxon>
        <taxon>Candidatus Daviesiibacteriota</taxon>
    </lineage>
</organism>
<proteinExistence type="predicted"/>
<keyword evidence="3" id="KW-0375">Hydrogen ion transport</keyword>